<evidence type="ECO:0000313" key="2">
    <source>
        <dbReference type="EMBL" id="GIY46013.1"/>
    </source>
</evidence>
<organism evidence="2 3">
    <name type="scientific">Caerostris extrusa</name>
    <name type="common">Bark spider</name>
    <name type="synonym">Caerostris bankana</name>
    <dbReference type="NCBI Taxonomy" id="172846"/>
    <lineage>
        <taxon>Eukaryota</taxon>
        <taxon>Metazoa</taxon>
        <taxon>Ecdysozoa</taxon>
        <taxon>Arthropoda</taxon>
        <taxon>Chelicerata</taxon>
        <taxon>Arachnida</taxon>
        <taxon>Araneae</taxon>
        <taxon>Araneomorphae</taxon>
        <taxon>Entelegynae</taxon>
        <taxon>Araneoidea</taxon>
        <taxon>Araneidae</taxon>
        <taxon>Caerostris</taxon>
    </lineage>
</organism>
<comment type="caution">
    <text evidence="2">The sequence shown here is derived from an EMBL/GenBank/DDBJ whole genome shotgun (WGS) entry which is preliminary data.</text>
</comment>
<name>A0AAV4THA1_CAEEX</name>
<dbReference type="EMBL" id="BPLR01011354">
    <property type="protein sequence ID" value="GIY46013.1"/>
    <property type="molecule type" value="Genomic_DNA"/>
</dbReference>
<protein>
    <submittedName>
        <fullName evidence="2">Uncharacterized protein</fullName>
    </submittedName>
</protein>
<evidence type="ECO:0000256" key="1">
    <source>
        <dbReference type="SAM" id="MobiDB-lite"/>
    </source>
</evidence>
<feature type="region of interest" description="Disordered" evidence="1">
    <location>
        <begin position="1"/>
        <end position="22"/>
    </location>
</feature>
<dbReference type="Proteomes" id="UP001054945">
    <property type="component" value="Unassembled WGS sequence"/>
</dbReference>
<dbReference type="AlphaFoldDB" id="A0AAV4THA1"/>
<evidence type="ECO:0000313" key="3">
    <source>
        <dbReference type="Proteomes" id="UP001054945"/>
    </source>
</evidence>
<accession>A0AAV4THA1</accession>
<sequence length="80" mass="8873">MKEGCVEMRVDSKEKGKLKNSTSTQLENVVPWMGGRGTMEFRVQPREPNVEQGEGGAREGEGGGFWSGFLGETFPRAPRR</sequence>
<feature type="region of interest" description="Disordered" evidence="1">
    <location>
        <begin position="47"/>
        <end position="80"/>
    </location>
</feature>
<reference evidence="2 3" key="1">
    <citation type="submission" date="2021-06" db="EMBL/GenBank/DDBJ databases">
        <title>Caerostris extrusa draft genome.</title>
        <authorList>
            <person name="Kono N."/>
            <person name="Arakawa K."/>
        </authorList>
    </citation>
    <scope>NUCLEOTIDE SEQUENCE [LARGE SCALE GENOMIC DNA]</scope>
</reference>
<gene>
    <name evidence="2" type="ORF">CEXT_790121</name>
</gene>
<proteinExistence type="predicted"/>
<keyword evidence="3" id="KW-1185">Reference proteome</keyword>
<feature type="compositionally biased region" description="Basic and acidic residues" evidence="1">
    <location>
        <begin position="1"/>
        <end position="17"/>
    </location>
</feature>